<protein>
    <recommendedName>
        <fullName evidence="12 13">Transcription-repair-coupling factor</fullName>
        <shortName evidence="13">TRCF</shortName>
        <ecNumber evidence="13">3.6.4.-</ecNumber>
    </recommendedName>
</protein>
<dbReference type="Gene3D" id="2.40.10.170">
    <property type="match status" value="1"/>
</dbReference>
<dbReference type="Pfam" id="PF02559">
    <property type="entry name" value="CarD_TRCF_RID"/>
    <property type="match status" value="1"/>
</dbReference>
<sequence>MDVAGLIGLLKDSPPAKALTHGLRTGLKDMLAYGISGSARALYAASLVDSGYQVLIVTANSEEAKKINADLEAVFLPGRTAYFPAREIMPYEVYAHSNELQNQRLAVLKRLAIGELDCVVTPVGALSASIVPADILSKAMLHFENEHSLDLNSLSEQLVSRGFERVDRVENAAQFSIRGGIVDIYPVDEKPVRIELFGETIDSIRYFDPTTQRSQERLEKIVIPPAQELIITEERKKLGRQAIEAEFISVKQKLLAGKKHAAVERLSDKVQSALDKLEDGRWTAGLEQFHTFFYPDASTLIDYFRRSPVVIWNEISRIGEEAKRLNKERNDTYAQLLIDGALLPSQNNNYLRIEELYSQNCHCRIYMSLLPKGLPEEIKPRQVVNFEIHAAHSFLGKMDMLAADIKRWSQKKYRILLFTADQERAKRLQSHLWDMGIELELADKINLTPEAGKAVICWPGLQQGFQLLGEKLIVLTDVELYGVKRQSRKSFKKGKKTNILHDLKAGDYVVHESHGVGRYLGIEQLEVGGAFKDYLHLQYAGEDKLYLPTEQSSLIKPYVGAEDKVPKLNKLGGNEWARVKRRVKQSVEDLAGELLALYAARETAKGYALPSDSEWQKEFEEQFPYEETPDQLIAIDEVKADMEQPKPMDRLLVGDVGYGKTEVAMRAAFKVCEAGKQVAILVPTTVLAQQHYLNFQERFQRFPIKLAVLSRFTSRGEQKNIIEGLQRGEVDIVIGTHRLLSGDVRFKDIGLLIIDEEQRFGVKHKERLKELRHQVDALTLTATPIPRTLHMSLIGVRDMSVIETAPEERYPVQTYVVEHSPELVRDAIYREINRGGQVFYVFNRVRGLQKKAAEIQEMVPEASVGVGHGQLPERELEQVMLDFINAKYDVLVCTTIVENGLDIQNANTLLVDEADRMGLSQLYQLRGRVGRSNRVAYAYLTYRKDKVLNAVAEKRLSAIREFTELGSGFKIAMRDLEIRGAGNILGPEQHGHMLAVGFDLYCQLLEDAVKNLRGEIAPAADKPPLIELKVNAYISNEYITDSGEKIEFYRMLTLVNSLSAVENAVQSVTDRYGKPPAPVGNLLLLAKMRVLGIQLGLEAIKQVSEERVELLFNRGVDIGAEKLMELAQKFPRRLSISVVQGLKLQVRSKRLQDRELLVLLESILVEAKALVG</sequence>
<evidence type="ECO:0000256" key="13">
    <source>
        <dbReference type="HAMAP-Rule" id="MF_00969"/>
    </source>
</evidence>
<evidence type="ECO:0000256" key="2">
    <source>
        <dbReference type="ARBA" id="ARBA00022490"/>
    </source>
</evidence>
<keyword evidence="9 13" id="KW-0234">DNA repair</keyword>
<evidence type="ECO:0000256" key="12">
    <source>
        <dbReference type="ARBA" id="ARBA00070128"/>
    </source>
</evidence>
<dbReference type="Gene3D" id="3.90.1150.50">
    <property type="entry name" value="Transcription-repair-coupling factor, D7 domain"/>
    <property type="match status" value="1"/>
</dbReference>
<evidence type="ECO:0000259" key="15">
    <source>
        <dbReference type="PROSITE" id="PS51194"/>
    </source>
</evidence>
<evidence type="ECO:0000256" key="9">
    <source>
        <dbReference type="ARBA" id="ARBA00023204"/>
    </source>
</evidence>
<dbReference type="GO" id="GO:0003678">
    <property type="term" value="F:DNA helicase activity"/>
    <property type="evidence" value="ECO:0007669"/>
    <property type="project" value="TreeGrafter"/>
</dbReference>
<evidence type="ECO:0000256" key="8">
    <source>
        <dbReference type="ARBA" id="ARBA00023125"/>
    </source>
</evidence>
<dbReference type="InterPro" id="IPR003711">
    <property type="entry name" value="CarD-like/TRCF_RID"/>
</dbReference>
<dbReference type="EC" id="3.6.4.-" evidence="13"/>
<dbReference type="EMBL" id="CP121694">
    <property type="protein sequence ID" value="WRO20452.1"/>
    <property type="molecule type" value="Genomic_DNA"/>
</dbReference>
<comment type="subcellular location">
    <subcellularLocation>
        <location evidence="1 13">Cytoplasm</location>
    </subcellularLocation>
</comment>
<evidence type="ECO:0000256" key="11">
    <source>
        <dbReference type="ARBA" id="ARBA00061399"/>
    </source>
</evidence>
<dbReference type="InterPro" id="IPR047112">
    <property type="entry name" value="RecG/Mfd"/>
</dbReference>
<evidence type="ECO:0000256" key="5">
    <source>
        <dbReference type="ARBA" id="ARBA00022801"/>
    </source>
</evidence>
<keyword evidence="7 13" id="KW-0067">ATP-binding</keyword>
<evidence type="ECO:0000256" key="6">
    <source>
        <dbReference type="ARBA" id="ARBA00022806"/>
    </source>
</evidence>
<dbReference type="GO" id="GO:0005524">
    <property type="term" value="F:ATP binding"/>
    <property type="evidence" value="ECO:0007669"/>
    <property type="project" value="UniProtKB-UniRule"/>
</dbReference>
<evidence type="ECO:0000256" key="4">
    <source>
        <dbReference type="ARBA" id="ARBA00022763"/>
    </source>
</evidence>
<keyword evidence="8 13" id="KW-0238">DNA-binding</keyword>
<evidence type="ECO:0000313" key="16">
    <source>
        <dbReference type="EMBL" id="WRO20452.1"/>
    </source>
</evidence>
<evidence type="ECO:0000256" key="3">
    <source>
        <dbReference type="ARBA" id="ARBA00022741"/>
    </source>
</evidence>
<keyword evidence="6" id="KW-0347">Helicase</keyword>
<dbReference type="GO" id="GO:0005737">
    <property type="term" value="C:cytoplasm"/>
    <property type="evidence" value="ECO:0007669"/>
    <property type="project" value="UniProtKB-SubCell"/>
</dbReference>
<dbReference type="SMART" id="SM01058">
    <property type="entry name" value="CarD_TRCF"/>
    <property type="match status" value="1"/>
</dbReference>
<dbReference type="PROSITE" id="PS51192">
    <property type="entry name" value="HELICASE_ATP_BIND_1"/>
    <property type="match status" value="1"/>
</dbReference>
<dbReference type="SMART" id="SM00490">
    <property type="entry name" value="HELICc"/>
    <property type="match status" value="1"/>
</dbReference>
<organism evidence="16 17">
    <name type="scientific">Metallumcola ferriviriculae</name>
    <dbReference type="NCBI Taxonomy" id="3039180"/>
    <lineage>
        <taxon>Bacteria</taxon>
        <taxon>Bacillati</taxon>
        <taxon>Bacillota</taxon>
        <taxon>Clostridia</taxon>
        <taxon>Neomoorellales</taxon>
        <taxon>Desulfitibacteraceae</taxon>
        <taxon>Metallumcola</taxon>
    </lineage>
</organism>
<dbReference type="PANTHER" id="PTHR47964:SF1">
    <property type="entry name" value="ATP-DEPENDENT DNA HELICASE HOMOLOG RECG, CHLOROPLASTIC"/>
    <property type="match status" value="1"/>
</dbReference>
<feature type="domain" description="Helicase ATP-binding" evidence="14">
    <location>
        <begin position="641"/>
        <end position="802"/>
    </location>
</feature>
<dbReference type="SMART" id="SM00487">
    <property type="entry name" value="DEXDc"/>
    <property type="match status" value="1"/>
</dbReference>
<comment type="similarity">
    <text evidence="10 13">In the N-terminal section; belongs to the UvrB family.</text>
</comment>
<dbReference type="SUPFAM" id="SSF52540">
    <property type="entry name" value="P-loop containing nucleoside triphosphate hydrolases"/>
    <property type="match status" value="4"/>
</dbReference>
<evidence type="ECO:0000259" key="14">
    <source>
        <dbReference type="PROSITE" id="PS51192"/>
    </source>
</evidence>
<dbReference type="HAMAP" id="MF_00969">
    <property type="entry name" value="TRCF"/>
    <property type="match status" value="1"/>
</dbReference>
<dbReference type="Gene3D" id="3.40.50.300">
    <property type="entry name" value="P-loop containing nucleotide triphosphate hydrolases"/>
    <property type="match status" value="2"/>
</dbReference>
<evidence type="ECO:0000256" key="1">
    <source>
        <dbReference type="ARBA" id="ARBA00004496"/>
    </source>
</evidence>
<dbReference type="Pfam" id="PF17757">
    <property type="entry name" value="UvrB_inter"/>
    <property type="match status" value="1"/>
</dbReference>
<dbReference type="GO" id="GO:0003684">
    <property type="term" value="F:damaged DNA binding"/>
    <property type="evidence" value="ECO:0007669"/>
    <property type="project" value="InterPro"/>
</dbReference>
<dbReference type="GO" id="GO:0006355">
    <property type="term" value="P:regulation of DNA-templated transcription"/>
    <property type="evidence" value="ECO:0007669"/>
    <property type="project" value="UniProtKB-UniRule"/>
</dbReference>
<dbReference type="RefSeq" id="WP_366923347.1">
    <property type="nucleotide sequence ID" value="NZ_CP121694.1"/>
</dbReference>
<dbReference type="InterPro" id="IPR036101">
    <property type="entry name" value="CarD-like/TRCF_RID_sf"/>
</dbReference>
<dbReference type="FunFam" id="3.40.50.300:FF:000546">
    <property type="entry name" value="Transcription-repair-coupling factor"/>
    <property type="match status" value="1"/>
</dbReference>
<dbReference type="SUPFAM" id="SSF141259">
    <property type="entry name" value="CarD-like"/>
    <property type="match status" value="1"/>
</dbReference>
<accession>A0AAU0UGS0</accession>
<feature type="domain" description="Helicase C-terminal" evidence="15">
    <location>
        <begin position="811"/>
        <end position="977"/>
    </location>
</feature>
<dbReference type="Gene3D" id="3.30.2060.10">
    <property type="entry name" value="Penicillin-binding protein 1b domain"/>
    <property type="match status" value="1"/>
</dbReference>
<dbReference type="Pfam" id="PF00270">
    <property type="entry name" value="DEAD"/>
    <property type="match status" value="1"/>
</dbReference>
<evidence type="ECO:0000256" key="7">
    <source>
        <dbReference type="ARBA" id="ARBA00022840"/>
    </source>
</evidence>
<dbReference type="GO" id="GO:0016787">
    <property type="term" value="F:hydrolase activity"/>
    <property type="evidence" value="ECO:0007669"/>
    <property type="project" value="UniProtKB-KW"/>
</dbReference>
<dbReference type="InterPro" id="IPR004576">
    <property type="entry name" value="Mfd"/>
</dbReference>
<dbReference type="CDD" id="cd17991">
    <property type="entry name" value="DEXHc_TRCF"/>
    <property type="match status" value="1"/>
</dbReference>
<evidence type="ECO:0000313" key="17">
    <source>
        <dbReference type="Proteomes" id="UP001329915"/>
    </source>
</evidence>
<reference evidence="16 17" key="1">
    <citation type="submission" date="2023-04" db="EMBL/GenBank/DDBJ databases">
        <authorList>
            <person name="Hsu D."/>
        </authorList>
    </citation>
    <scope>NUCLEOTIDE SEQUENCE [LARGE SCALE GENOMIC DNA]</scope>
    <source>
        <strain evidence="16 17">MK1</strain>
    </source>
</reference>
<dbReference type="Gene3D" id="3.40.50.11180">
    <property type="match status" value="1"/>
</dbReference>
<dbReference type="InterPro" id="IPR014001">
    <property type="entry name" value="Helicase_ATP-bd"/>
</dbReference>
<dbReference type="Pfam" id="PF03461">
    <property type="entry name" value="TRCF"/>
    <property type="match status" value="1"/>
</dbReference>
<dbReference type="GO" id="GO:0000716">
    <property type="term" value="P:transcription-coupled nucleotide-excision repair, DNA damage recognition"/>
    <property type="evidence" value="ECO:0007669"/>
    <property type="project" value="UniProtKB-UniRule"/>
</dbReference>
<keyword evidence="2 13" id="KW-0963">Cytoplasm</keyword>
<dbReference type="PANTHER" id="PTHR47964">
    <property type="entry name" value="ATP-DEPENDENT DNA HELICASE HOMOLOG RECG, CHLOROPLASTIC"/>
    <property type="match status" value="1"/>
</dbReference>
<proteinExistence type="inferred from homology"/>
<evidence type="ECO:0000256" key="10">
    <source>
        <dbReference type="ARBA" id="ARBA00061104"/>
    </source>
</evidence>
<dbReference type="Proteomes" id="UP001329915">
    <property type="component" value="Chromosome"/>
</dbReference>
<gene>
    <name evidence="13 16" type="primary">mfd</name>
    <name evidence="16" type="ORF">MFMK1_000222</name>
</gene>
<dbReference type="InterPro" id="IPR001650">
    <property type="entry name" value="Helicase_C-like"/>
</dbReference>
<dbReference type="AlphaFoldDB" id="A0AAU0UGS0"/>
<keyword evidence="4 13" id="KW-0227">DNA damage</keyword>
<dbReference type="Pfam" id="PF00271">
    <property type="entry name" value="Helicase_C"/>
    <property type="match status" value="1"/>
</dbReference>
<dbReference type="KEGG" id="dbc:MFMK1_000222"/>
<keyword evidence="17" id="KW-1185">Reference proteome</keyword>
<name>A0AAU0UGS0_9FIRM</name>
<dbReference type="InterPro" id="IPR005118">
    <property type="entry name" value="TRCF_C"/>
</dbReference>
<comment type="similarity">
    <text evidence="11 13">In the C-terminal section; belongs to the helicase family. RecG subfamily.</text>
</comment>
<dbReference type="InterPro" id="IPR011545">
    <property type="entry name" value="DEAD/DEAH_box_helicase_dom"/>
</dbReference>
<dbReference type="InterPro" id="IPR041471">
    <property type="entry name" value="UvrB_inter"/>
</dbReference>
<comment type="function">
    <text evidence="13">Couples transcription and DNA repair by recognizing RNA polymerase (RNAP) stalled at DNA lesions. Mediates ATP-dependent release of RNAP and its truncated transcript from the DNA, and recruitment of nucleotide excision repair machinery to the damaged site.</text>
</comment>
<keyword evidence="3 13" id="KW-0547">Nucleotide-binding</keyword>
<dbReference type="InterPro" id="IPR027417">
    <property type="entry name" value="P-loop_NTPase"/>
</dbReference>
<keyword evidence="5 13" id="KW-0378">Hydrolase</keyword>
<dbReference type="InterPro" id="IPR037235">
    <property type="entry name" value="TRCF-like_C_D7"/>
</dbReference>
<dbReference type="SUPFAM" id="SSF143517">
    <property type="entry name" value="TRCF domain-like"/>
    <property type="match status" value="1"/>
</dbReference>
<dbReference type="PROSITE" id="PS51194">
    <property type="entry name" value="HELICASE_CTER"/>
    <property type="match status" value="1"/>
</dbReference>
<dbReference type="SMART" id="SM00982">
    <property type="entry name" value="TRCF"/>
    <property type="match status" value="1"/>
</dbReference>
<dbReference type="NCBIfam" id="TIGR00580">
    <property type="entry name" value="mfd"/>
    <property type="match status" value="1"/>
</dbReference>